<evidence type="ECO:0000313" key="2">
    <source>
        <dbReference type="EMBL" id="TDW87930.1"/>
    </source>
</evidence>
<feature type="transmembrane region" description="Helical" evidence="1">
    <location>
        <begin position="121"/>
        <end position="139"/>
    </location>
</feature>
<reference evidence="2 3" key="1">
    <citation type="submission" date="2019-03" db="EMBL/GenBank/DDBJ databases">
        <title>Genomic Encyclopedia of Type Strains, Phase III (KMG-III): the genomes of soil and plant-associated and newly described type strains.</title>
        <authorList>
            <person name="Whitman W."/>
        </authorList>
    </citation>
    <scope>NUCLEOTIDE SEQUENCE [LARGE SCALE GENOMIC DNA]</scope>
    <source>
        <strain evidence="2 3">VKMAc-2574</strain>
    </source>
</reference>
<proteinExistence type="predicted"/>
<keyword evidence="1" id="KW-0472">Membrane</keyword>
<feature type="transmembrane region" description="Helical" evidence="1">
    <location>
        <begin position="151"/>
        <end position="173"/>
    </location>
</feature>
<accession>A0ABY2FC66</accession>
<dbReference type="EMBL" id="SODU01000003">
    <property type="protein sequence ID" value="TDW87930.1"/>
    <property type="molecule type" value="Genomic_DNA"/>
</dbReference>
<keyword evidence="1" id="KW-1133">Transmembrane helix</keyword>
<organism evidence="2 3">
    <name type="scientific">Kribbella pratensis</name>
    <dbReference type="NCBI Taxonomy" id="2512112"/>
    <lineage>
        <taxon>Bacteria</taxon>
        <taxon>Bacillati</taxon>
        <taxon>Actinomycetota</taxon>
        <taxon>Actinomycetes</taxon>
        <taxon>Propionibacteriales</taxon>
        <taxon>Kribbellaceae</taxon>
        <taxon>Kribbella</taxon>
    </lineage>
</organism>
<evidence type="ECO:0000256" key="1">
    <source>
        <dbReference type="SAM" id="Phobius"/>
    </source>
</evidence>
<gene>
    <name evidence="2" type="ORF">EV137_6014</name>
</gene>
<sequence length="193" mass="20077">MPAAGILEGMTTTAINGDLSRAIDGKLGDAIDDRVADALDDYIAEGRLDGRIRARRSPGGLAALVAAGVAAVLLPWCLILAATLPSTYQAGHWKLTWIGLDCGTAIAAGLTAYLLHTRNRYAALTAMAAGTLLTADAWFDVSTAAAGFDRTLSVTEALLLELPLAVCAFVVAARELRRVYPMSSSTGPSCSAR</sequence>
<feature type="transmembrane region" description="Helical" evidence="1">
    <location>
        <begin position="61"/>
        <end position="83"/>
    </location>
</feature>
<keyword evidence="1" id="KW-0812">Transmembrane</keyword>
<dbReference type="Proteomes" id="UP000295060">
    <property type="component" value="Unassembled WGS sequence"/>
</dbReference>
<comment type="caution">
    <text evidence="2">The sequence shown here is derived from an EMBL/GenBank/DDBJ whole genome shotgun (WGS) entry which is preliminary data.</text>
</comment>
<feature type="transmembrane region" description="Helical" evidence="1">
    <location>
        <begin position="95"/>
        <end position="114"/>
    </location>
</feature>
<name>A0ABY2FC66_9ACTN</name>
<evidence type="ECO:0000313" key="3">
    <source>
        <dbReference type="Proteomes" id="UP000295060"/>
    </source>
</evidence>
<keyword evidence="3" id="KW-1185">Reference proteome</keyword>
<protein>
    <submittedName>
        <fullName evidence="2">Uncharacterized protein</fullName>
    </submittedName>
</protein>